<feature type="region of interest" description="Disordered" evidence="1">
    <location>
        <begin position="160"/>
        <end position="180"/>
    </location>
</feature>
<feature type="region of interest" description="Disordered" evidence="1">
    <location>
        <begin position="117"/>
        <end position="145"/>
    </location>
</feature>
<reference evidence="3 4" key="1">
    <citation type="submission" date="2019-08" db="EMBL/GenBank/DDBJ databases">
        <title>Whole genome of Aphis craccivora.</title>
        <authorList>
            <person name="Voronova N.V."/>
            <person name="Shulinski R.S."/>
            <person name="Bandarenka Y.V."/>
            <person name="Zhorov D.G."/>
            <person name="Warner D."/>
        </authorList>
    </citation>
    <scope>NUCLEOTIDE SEQUENCE [LARGE SCALE GENOMIC DNA]</scope>
    <source>
        <strain evidence="3">180601</strain>
        <tissue evidence="3">Whole Body</tissue>
    </source>
</reference>
<evidence type="ECO:0000313" key="3">
    <source>
        <dbReference type="EMBL" id="KAF0754853.1"/>
    </source>
</evidence>
<evidence type="ECO:0000313" key="4">
    <source>
        <dbReference type="Proteomes" id="UP000478052"/>
    </source>
</evidence>
<gene>
    <name evidence="3" type="ORF">FWK35_00026473</name>
</gene>
<dbReference type="EMBL" id="VUJU01004299">
    <property type="protein sequence ID" value="KAF0754853.1"/>
    <property type="molecule type" value="Genomic_DNA"/>
</dbReference>
<dbReference type="AlphaFoldDB" id="A0A6G0YFW2"/>
<evidence type="ECO:0000256" key="1">
    <source>
        <dbReference type="SAM" id="MobiDB-lite"/>
    </source>
</evidence>
<keyword evidence="2" id="KW-0812">Transmembrane</keyword>
<organism evidence="3 4">
    <name type="scientific">Aphis craccivora</name>
    <name type="common">Cowpea aphid</name>
    <dbReference type="NCBI Taxonomy" id="307492"/>
    <lineage>
        <taxon>Eukaryota</taxon>
        <taxon>Metazoa</taxon>
        <taxon>Ecdysozoa</taxon>
        <taxon>Arthropoda</taxon>
        <taxon>Hexapoda</taxon>
        <taxon>Insecta</taxon>
        <taxon>Pterygota</taxon>
        <taxon>Neoptera</taxon>
        <taxon>Paraneoptera</taxon>
        <taxon>Hemiptera</taxon>
        <taxon>Sternorrhyncha</taxon>
        <taxon>Aphidomorpha</taxon>
        <taxon>Aphidoidea</taxon>
        <taxon>Aphididae</taxon>
        <taxon>Aphidini</taxon>
        <taxon>Aphis</taxon>
        <taxon>Aphis</taxon>
    </lineage>
</organism>
<feature type="compositionally biased region" description="Gly residues" evidence="1">
    <location>
        <begin position="119"/>
        <end position="134"/>
    </location>
</feature>
<feature type="transmembrane region" description="Helical" evidence="2">
    <location>
        <begin position="63"/>
        <end position="84"/>
    </location>
</feature>
<protein>
    <submittedName>
        <fullName evidence="3">Uncharacterized protein</fullName>
    </submittedName>
</protein>
<sequence length="548" mass="61389">MRVWRQQMPVSTVGPTAITTRGPCKNDCHAVVVKNTLVLFLCIRIDGEFFAIQTFYINAFPPFAAAAAAAIAIYTPYAALYNLYRRREEEEEKSAPTAKGVTGGSCELKISVRRRGCNSDGGGNGTSGGGVGRRGAGRERLPRTPYNKSRRLTCTHNKTSRKGPVLQMSTDEPHLRPCPQSPRIGMNVTVENSVVTKLKEKCTACAFRSVIVRKHTCSGQKAERYGEIWGYNRRRIIVYALRQGYSYIAVVYIPLPRYYNIAVAEPPGGHHTVYVSTVEGQSCIIQPHAHFRAQNNLGGRPSVGCRRTVITPNDPPRAFDRHQRRVYVLRLNIIRHVVVVVNGNEKPISIVRVRGLEPLVVPIRRSARITILYYNVPAVNKNAHKGHKKCNEARRSSPAKAPPAPVSAGHGYNIIYTSYYTPSVHGTHYAHLEIICSKDLLQPLVVFCVQRPLERRTKRELARGRRRREPKRILKKKLCIIRTGREGESFHGRMAVAAAKKTAENKSVDYGDYLFFFFLVSKNTVYDTLGVAKSNYFIAFGHLPPPRG</sequence>
<dbReference type="Proteomes" id="UP000478052">
    <property type="component" value="Unassembled WGS sequence"/>
</dbReference>
<keyword evidence="2" id="KW-0472">Membrane</keyword>
<name>A0A6G0YFW2_APHCR</name>
<comment type="caution">
    <text evidence="3">The sequence shown here is derived from an EMBL/GenBank/DDBJ whole genome shotgun (WGS) entry which is preliminary data.</text>
</comment>
<keyword evidence="4" id="KW-1185">Reference proteome</keyword>
<proteinExistence type="predicted"/>
<evidence type="ECO:0000256" key="2">
    <source>
        <dbReference type="SAM" id="Phobius"/>
    </source>
</evidence>
<accession>A0A6G0YFW2</accession>
<keyword evidence="2" id="KW-1133">Transmembrane helix</keyword>